<feature type="signal peptide" evidence="3">
    <location>
        <begin position="1"/>
        <end position="18"/>
    </location>
</feature>
<dbReference type="GO" id="GO:0008081">
    <property type="term" value="F:phosphoric diester hydrolase activity"/>
    <property type="evidence" value="ECO:0007669"/>
    <property type="project" value="TreeGrafter"/>
</dbReference>
<dbReference type="SUPFAM" id="SSF56300">
    <property type="entry name" value="Metallo-dependent phosphatases"/>
    <property type="match status" value="1"/>
</dbReference>
<evidence type="ECO:0000259" key="4">
    <source>
        <dbReference type="Pfam" id="PF00149"/>
    </source>
</evidence>
<name>A0AAV6YVT7_ENGPU</name>
<dbReference type="Proteomes" id="UP000824782">
    <property type="component" value="Unassembled WGS sequence"/>
</dbReference>
<accession>A0AAV6YVT7</accession>
<dbReference type="PANTHER" id="PTHR10340:SF24">
    <property type="entry name" value="ACID SPHINGOMYELINASE-LIKE PHOSPHODIESTERASE 3A"/>
    <property type="match status" value="1"/>
</dbReference>
<evidence type="ECO:0000313" key="6">
    <source>
        <dbReference type="Proteomes" id="UP000824782"/>
    </source>
</evidence>
<dbReference type="AlphaFoldDB" id="A0AAV6YVT7"/>
<dbReference type="InterPro" id="IPR004843">
    <property type="entry name" value="Calcineurin-like_PHP"/>
</dbReference>
<feature type="chain" id="PRO_5043820875" description="Calcineurin-like phosphoesterase domain-containing protein" evidence="3">
    <location>
        <begin position="19"/>
        <end position="171"/>
    </location>
</feature>
<reference evidence="5" key="1">
    <citation type="thesis" date="2020" institute="ProQuest LLC" country="789 East Eisenhower Parkway, Ann Arbor, MI, USA">
        <title>Comparative Genomics and Chromosome Evolution.</title>
        <authorList>
            <person name="Mudd A.B."/>
        </authorList>
    </citation>
    <scope>NUCLEOTIDE SEQUENCE</scope>
    <source>
        <strain evidence="5">237g6f4</strain>
        <tissue evidence="5">Blood</tissue>
    </source>
</reference>
<evidence type="ECO:0000256" key="2">
    <source>
        <dbReference type="ARBA" id="ARBA00023180"/>
    </source>
</evidence>
<dbReference type="EMBL" id="WNYA01009097">
    <property type="protein sequence ID" value="KAG8540851.1"/>
    <property type="molecule type" value="Genomic_DNA"/>
</dbReference>
<keyword evidence="1" id="KW-0378">Hydrolase</keyword>
<comment type="caution">
    <text evidence="5">The sequence shown here is derived from an EMBL/GenBank/DDBJ whole genome shotgun (WGS) entry which is preliminary data.</text>
</comment>
<protein>
    <recommendedName>
        <fullName evidence="4">Calcineurin-like phosphoesterase domain-containing protein</fullName>
    </recommendedName>
</protein>
<proteinExistence type="predicted"/>
<keyword evidence="2" id="KW-0325">Glycoprotein</keyword>
<evidence type="ECO:0000256" key="1">
    <source>
        <dbReference type="ARBA" id="ARBA00022801"/>
    </source>
</evidence>
<keyword evidence="3" id="KW-0732">Signal</keyword>
<organism evidence="5 6">
    <name type="scientific">Engystomops pustulosus</name>
    <name type="common">Tungara frog</name>
    <name type="synonym">Physalaemus pustulosus</name>
    <dbReference type="NCBI Taxonomy" id="76066"/>
    <lineage>
        <taxon>Eukaryota</taxon>
        <taxon>Metazoa</taxon>
        <taxon>Chordata</taxon>
        <taxon>Craniata</taxon>
        <taxon>Vertebrata</taxon>
        <taxon>Euteleostomi</taxon>
        <taxon>Amphibia</taxon>
        <taxon>Batrachia</taxon>
        <taxon>Anura</taxon>
        <taxon>Neobatrachia</taxon>
        <taxon>Hyloidea</taxon>
        <taxon>Leptodactylidae</taxon>
        <taxon>Leiuperinae</taxon>
        <taxon>Engystomops</taxon>
    </lineage>
</organism>
<evidence type="ECO:0000313" key="5">
    <source>
        <dbReference type="EMBL" id="KAG8540851.1"/>
    </source>
</evidence>
<evidence type="ECO:0000256" key="3">
    <source>
        <dbReference type="SAM" id="SignalP"/>
    </source>
</evidence>
<feature type="domain" description="Calcineurin-like phosphoesterase" evidence="4">
    <location>
        <begin position="35"/>
        <end position="155"/>
    </location>
</feature>
<dbReference type="Pfam" id="PF00149">
    <property type="entry name" value="Metallophos"/>
    <property type="match status" value="1"/>
</dbReference>
<gene>
    <name evidence="5" type="ORF">GDO81_030173</name>
</gene>
<dbReference type="InterPro" id="IPR029052">
    <property type="entry name" value="Metallo-depent_PP-like"/>
</dbReference>
<sequence>MGSLSVWMLLLAPVTTLAIPLTPEDYRTQDVSGQFWHISDLHLDYSYHLTDDRTKVCLSSKGAKASSPGIFGDFMCDSPYGLILSSIQYIKTSGQKVDFMIWTGDSPPHVPVNQLSTKMVIDVIGNMTSTIRSLLPDMLVFPALGNHDYWPQVFFYYLVESQLTLPLSILR</sequence>
<keyword evidence="6" id="KW-1185">Reference proteome</keyword>
<dbReference type="GO" id="GO:0005615">
    <property type="term" value="C:extracellular space"/>
    <property type="evidence" value="ECO:0007669"/>
    <property type="project" value="TreeGrafter"/>
</dbReference>
<dbReference type="PANTHER" id="PTHR10340">
    <property type="entry name" value="SPHINGOMYELIN PHOSPHODIESTERASE"/>
    <property type="match status" value="1"/>
</dbReference>